<comment type="caution">
    <text evidence="1">The sequence shown here is derived from an EMBL/GenBank/DDBJ whole genome shotgun (WGS) entry which is preliminary data.</text>
</comment>
<dbReference type="InParanoid" id="A0A146GD32"/>
<evidence type="ECO:0000313" key="2">
    <source>
        <dbReference type="Proteomes" id="UP000076023"/>
    </source>
</evidence>
<evidence type="ECO:0008006" key="3">
    <source>
        <dbReference type="Google" id="ProtNLM"/>
    </source>
</evidence>
<dbReference type="STRING" id="690879.TSACC_3325"/>
<name>A0A146GD32_TERSA</name>
<keyword evidence="2" id="KW-1185">Reference proteome</keyword>
<dbReference type="AlphaFoldDB" id="A0A146GD32"/>
<accession>A0A146GD32</accession>
<reference evidence="2" key="1">
    <citation type="journal article" date="2017" name="Genome Announc.">
        <title>Draft Genome Sequence of Terrimicrobium sacchariphilum NM-5T, a Facultative Anaerobic Soil Bacterium of the Class Spartobacteria.</title>
        <authorList>
            <person name="Qiu Y.L."/>
            <person name="Tourlousse D.M."/>
            <person name="Matsuura N."/>
            <person name="Ohashi A."/>
            <person name="Sekiguchi Y."/>
        </authorList>
    </citation>
    <scope>NUCLEOTIDE SEQUENCE [LARGE SCALE GENOMIC DNA]</scope>
    <source>
        <strain evidence="2">NM-5</strain>
    </source>
</reference>
<evidence type="ECO:0000313" key="1">
    <source>
        <dbReference type="EMBL" id="GAT35261.1"/>
    </source>
</evidence>
<protein>
    <recommendedName>
        <fullName evidence="3">Replication protein</fullName>
    </recommendedName>
</protein>
<organism evidence="1 2">
    <name type="scientific">Terrimicrobium sacchariphilum</name>
    <dbReference type="NCBI Taxonomy" id="690879"/>
    <lineage>
        <taxon>Bacteria</taxon>
        <taxon>Pseudomonadati</taxon>
        <taxon>Verrucomicrobiota</taxon>
        <taxon>Terrimicrobiia</taxon>
        <taxon>Terrimicrobiales</taxon>
        <taxon>Terrimicrobiaceae</taxon>
        <taxon>Terrimicrobium</taxon>
    </lineage>
</organism>
<dbReference type="RefSeq" id="WP_075081090.1">
    <property type="nucleotide sequence ID" value="NZ_BDCO01000003.1"/>
</dbReference>
<sequence>MHATSGLLYQLGSVSWDWFGTLTFGMRKVPIDQSQPDLLEKGKKFNIVGCRVPSAAVRYSMFFQWLRQQERHWQQKKTEWVLRHEKGEIGGRPHFHFLIRALPPGANTSHYRMAAMSRWESLGGGMARIRRFDNAEHGGEKDAVSYVLKNLGANAYELAKFERDEFDSIRISDALIASLTERSQRITV</sequence>
<dbReference type="OrthoDB" id="9811063at2"/>
<dbReference type="EMBL" id="BDCO01000003">
    <property type="protein sequence ID" value="GAT35261.1"/>
    <property type="molecule type" value="Genomic_DNA"/>
</dbReference>
<dbReference type="Proteomes" id="UP000076023">
    <property type="component" value="Unassembled WGS sequence"/>
</dbReference>
<proteinExistence type="predicted"/>
<gene>
    <name evidence="1" type="ORF">TSACC_3325</name>
</gene>